<evidence type="ECO:0000256" key="2">
    <source>
        <dbReference type="ARBA" id="ARBA00023043"/>
    </source>
</evidence>
<dbReference type="InterPro" id="IPR036770">
    <property type="entry name" value="Ankyrin_rpt-contain_sf"/>
</dbReference>
<evidence type="ECO:0000313" key="4">
    <source>
        <dbReference type="Proteomes" id="UP000054600"/>
    </source>
</evidence>
<comment type="caution">
    <text evidence="3">The sequence shown here is derived from an EMBL/GenBank/DDBJ whole genome shotgun (WGS) entry which is preliminary data.</text>
</comment>
<evidence type="ECO:0000256" key="1">
    <source>
        <dbReference type="ARBA" id="ARBA00022737"/>
    </source>
</evidence>
<organism evidence="3 4">
    <name type="scientific">Legionella shakespearei DSM 23087</name>
    <dbReference type="NCBI Taxonomy" id="1122169"/>
    <lineage>
        <taxon>Bacteria</taxon>
        <taxon>Pseudomonadati</taxon>
        <taxon>Pseudomonadota</taxon>
        <taxon>Gammaproteobacteria</taxon>
        <taxon>Legionellales</taxon>
        <taxon>Legionellaceae</taxon>
        <taxon>Legionella</taxon>
    </lineage>
</organism>
<sequence length="241" mass="26194">MKFSPSTNQQHLAAIIKQIPSGFILKSDSEMLQGLKALPEDVDFNQADGDFNTVLYLAAANNCSDTIDYLLEVRKVDPNITVSDGLTAAHIAAMTGNLKALQALMKSEQIELSIQDDFGETPLFRALGNLAEAKGMDIVSLLIEKDQTAVLIPNEDNTDPLELALQGKRPGYVEILLDNGAQVSERCRDMSVAMMLERSKPSPHFGGANVLFTGDIENANLRACAKLITEAYDKQQKGAKP</sequence>
<dbReference type="SUPFAM" id="SSF48403">
    <property type="entry name" value="Ankyrin repeat"/>
    <property type="match status" value="1"/>
</dbReference>
<dbReference type="InterPro" id="IPR002110">
    <property type="entry name" value="Ankyrin_rpt"/>
</dbReference>
<dbReference type="Gene3D" id="1.25.40.20">
    <property type="entry name" value="Ankyrin repeat-containing domain"/>
    <property type="match status" value="1"/>
</dbReference>
<dbReference type="STRING" id="1122169.Lsha_1350"/>
<proteinExistence type="predicted"/>
<reference evidence="3 4" key="1">
    <citation type="submission" date="2015-11" db="EMBL/GenBank/DDBJ databases">
        <title>Genomic analysis of 38 Legionella species identifies large and diverse effector repertoires.</title>
        <authorList>
            <person name="Burstein D."/>
            <person name="Amaro F."/>
            <person name="Zusman T."/>
            <person name="Lifshitz Z."/>
            <person name="Cohen O."/>
            <person name="Gilbert J.A."/>
            <person name="Pupko T."/>
            <person name="Shuman H.A."/>
            <person name="Segal G."/>
        </authorList>
    </citation>
    <scope>NUCLEOTIDE SEQUENCE [LARGE SCALE GENOMIC DNA]</scope>
    <source>
        <strain evidence="3 4">ATCC 49655</strain>
    </source>
</reference>
<dbReference type="EMBL" id="LNYW01000040">
    <property type="protein sequence ID" value="KTD60939.1"/>
    <property type="molecule type" value="Genomic_DNA"/>
</dbReference>
<dbReference type="eggNOG" id="COG0666">
    <property type="taxonomic scope" value="Bacteria"/>
</dbReference>
<keyword evidence="4" id="KW-1185">Reference proteome</keyword>
<dbReference type="Proteomes" id="UP000054600">
    <property type="component" value="Unassembled WGS sequence"/>
</dbReference>
<dbReference type="PANTHER" id="PTHR24198:SF165">
    <property type="entry name" value="ANKYRIN REPEAT-CONTAINING PROTEIN-RELATED"/>
    <property type="match status" value="1"/>
</dbReference>
<keyword evidence="2" id="KW-0040">ANK repeat</keyword>
<protein>
    <submittedName>
        <fullName evidence="3">Ankyrin repeat protein</fullName>
    </submittedName>
</protein>
<accession>A0A0W0YVT0</accession>
<evidence type="ECO:0000313" key="3">
    <source>
        <dbReference type="EMBL" id="KTD60939.1"/>
    </source>
</evidence>
<keyword evidence="1" id="KW-0677">Repeat</keyword>
<dbReference type="SMART" id="SM00248">
    <property type="entry name" value="ANK"/>
    <property type="match status" value="4"/>
</dbReference>
<name>A0A0W0YVT0_9GAMM</name>
<dbReference type="PANTHER" id="PTHR24198">
    <property type="entry name" value="ANKYRIN REPEAT AND PROTEIN KINASE DOMAIN-CONTAINING PROTEIN"/>
    <property type="match status" value="1"/>
</dbReference>
<gene>
    <name evidence="3" type="ORF">Lsha_1350</name>
</gene>
<dbReference type="AlphaFoldDB" id="A0A0W0YVT0"/>
<dbReference type="Pfam" id="PF12796">
    <property type="entry name" value="Ank_2"/>
    <property type="match status" value="1"/>
</dbReference>
<dbReference type="PATRIC" id="fig|1122169.6.peg.1554"/>